<dbReference type="Proteomes" id="UP001596395">
    <property type="component" value="Unassembled WGS sequence"/>
</dbReference>
<keyword evidence="3" id="KW-1185">Reference proteome</keyword>
<name>A0ABD5VQS9_9EURY</name>
<feature type="compositionally biased region" description="Basic and acidic residues" evidence="1">
    <location>
        <begin position="41"/>
        <end position="53"/>
    </location>
</feature>
<dbReference type="EMBL" id="JBHSXN010000008">
    <property type="protein sequence ID" value="MFC6955562.1"/>
    <property type="molecule type" value="Genomic_DNA"/>
</dbReference>
<evidence type="ECO:0008006" key="4">
    <source>
        <dbReference type="Google" id="ProtNLM"/>
    </source>
</evidence>
<accession>A0ABD5VQS9</accession>
<evidence type="ECO:0000313" key="3">
    <source>
        <dbReference type="Proteomes" id="UP001596395"/>
    </source>
</evidence>
<sequence length="285" mass="32044">MSVDDGSEAARGGRQPGDGAASRPSKNNRQETAEGASDGDFWMRPRDMPDGTARRPLSVEPGRRLRDEAVLGDGDGDRATRSRPWHAVVNAWRRWHRGYLNTHIEFTSDRGETGRTRLQNSYMPEYGKRYYAKVKDFERAADREVDGLTTVMLTFSASNLNAEGHKRCPADHMRDIADGWDTARKQLHQVLSGRNWEYARVWEPHESGYGHQHVAVFVEDGDDLAAEEFAPVMRSYVAECEPAGWEAHDPENDAVSVNDSVENLGSYVSEYIGIFGEEALSRPMK</sequence>
<feature type="compositionally biased region" description="Basic and acidic residues" evidence="1">
    <location>
        <begin position="61"/>
        <end position="80"/>
    </location>
</feature>
<dbReference type="RefSeq" id="WP_336352483.1">
    <property type="nucleotide sequence ID" value="NZ_JAZAQL010000008.1"/>
</dbReference>
<dbReference type="Pfam" id="PF07232">
    <property type="entry name" value="DUF1424"/>
    <property type="match status" value="1"/>
</dbReference>
<protein>
    <recommendedName>
        <fullName evidence="4">Replication protein</fullName>
    </recommendedName>
</protein>
<dbReference type="AlphaFoldDB" id="A0ABD5VQS9"/>
<feature type="region of interest" description="Disordered" evidence="1">
    <location>
        <begin position="1"/>
        <end position="82"/>
    </location>
</feature>
<comment type="caution">
    <text evidence="2">The sequence shown here is derived from an EMBL/GenBank/DDBJ whole genome shotgun (WGS) entry which is preliminary data.</text>
</comment>
<organism evidence="2 3">
    <name type="scientific">Halorubellus litoreus</name>
    <dbReference type="NCBI Taxonomy" id="755308"/>
    <lineage>
        <taxon>Archaea</taxon>
        <taxon>Methanobacteriati</taxon>
        <taxon>Methanobacteriota</taxon>
        <taxon>Stenosarchaea group</taxon>
        <taxon>Halobacteria</taxon>
        <taxon>Halobacteriales</taxon>
        <taxon>Halorubellaceae</taxon>
        <taxon>Halorubellus</taxon>
    </lineage>
</organism>
<reference evidence="2 3" key="1">
    <citation type="journal article" date="2019" name="Int. J. Syst. Evol. Microbiol.">
        <title>The Global Catalogue of Microorganisms (GCM) 10K type strain sequencing project: providing services to taxonomists for standard genome sequencing and annotation.</title>
        <authorList>
            <consortium name="The Broad Institute Genomics Platform"/>
            <consortium name="The Broad Institute Genome Sequencing Center for Infectious Disease"/>
            <person name="Wu L."/>
            <person name="Ma J."/>
        </authorList>
    </citation>
    <scope>NUCLEOTIDE SEQUENCE [LARGE SCALE GENOMIC DNA]</scope>
    <source>
        <strain evidence="2 3">GX26</strain>
    </source>
</reference>
<dbReference type="InterPro" id="IPR009870">
    <property type="entry name" value="DUF1424"/>
</dbReference>
<gene>
    <name evidence="2" type="ORF">ACFQGB_22115</name>
</gene>
<evidence type="ECO:0000256" key="1">
    <source>
        <dbReference type="SAM" id="MobiDB-lite"/>
    </source>
</evidence>
<feature type="non-terminal residue" evidence="2">
    <location>
        <position position="285"/>
    </location>
</feature>
<evidence type="ECO:0000313" key="2">
    <source>
        <dbReference type="EMBL" id="MFC6955562.1"/>
    </source>
</evidence>
<proteinExistence type="predicted"/>